<dbReference type="InterPro" id="IPR050361">
    <property type="entry name" value="MPP/UQCRC_Complex"/>
</dbReference>
<evidence type="ECO:0000259" key="2">
    <source>
        <dbReference type="Pfam" id="PF05193"/>
    </source>
</evidence>
<dbReference type="GO" id="GO:0046872">
    <property type="term" value="F:metal ion binding"/>
    <property type="evidence" value="ECO:0007669"/>
    <property type="project" value="InterPro"/>
</dbReference>
<dbReference type="AlphaFoldDB" id="A0A8J9YAF2"/>
<dbReference type="GO" id="GO:0005739">
    <property type="term" value="C:mitochondrion"/>
    <property type="evidence" value="ECO:0007669"/>
    <property type="project" value="TreeGrafter"/>
</dbReference>
<proteinExistence type="predicted"/>
<evidence type="ECO:0008006" key="5">
    <source>
        <dbReference type="Google" id="ProtNLM"/>
    </source>
</evidence>
<dbReference type="Gene3D" id="3.30.830.10">
    <property type="entry name" value="Metalloenzyme, LuxS/M16 peptidase-like"/>
    <property type="match status" value="2"/>
</dbReference>
<protein>
    <recommendedName>
        <fullName evidence="5">Cytochrome b-c1 complex subunit 2, mitochondrial</fullName>
    </recommendedName>
</protein>
<name>A0A8J9YAF2_9NEOP</name>
<feature type="domain" description="Peptidase M16 N-terminal" evidence="1">
    <location>
        <begin position="8"/>
        <end position="150"/>
    </location>
</feature>
<evidence type="ECO:0000313" key="3">
    <source>
        <dbReference type="EMBL" id="CAH0725139.1"/>
    </source>
</evidence>
<dbReference type="PANTHER" id="PTHR11851:SF226">
    <property type="entry name" value="CYTOCHROME B-C1 COMPLEX SUBUNIT 2, MITOCHONDRIAL"/>
    <property type="match status" value="1"/>
</dbReference>
<dbReference type="Pfam" id="PF05193">
    <property type="entry name" value="Peptidase_M16_C"/>
    <property type="match status" value="1"/>
</dbReference>
<evidence type="ECO:0000259" key="1">
    <source>
        <dbReference type="Pfam" id="PF00675"/>
    </source>
</evidence>
<dbReference type="OrthoDB" id="6369905at2759"/>
<feature type="domain" description="Peptidase M16 C-terminal" evidence="2">
    <location>
        <begin position="158"/>
        <end position="322"/>
    </location>
</feature>
<reference evidence="3" key="1">
    <citation type="submission" date="2021-12" db="EMBL/GenBank/DDBJ databases">
        <authorList>
            <person name="Martin H S."/>
        </authorList>
    </citation>
    <scope>NUCLEOTIDE SEQUENCE</scope>
</reference>
<dbReference type="EMBL" id="OV170225">
    <property type="protein sequence ID" value="CAH0725139.1"/>
    <property type="molecule type" value="Genomic_DNA"/>
</dbReference>
<dbReference type="InterPro" id="IPR011765">
    <property type="entry name" value="Pept_M16_N"/>
</dbReference>
<dbReference type="PANTHER" id="PTHR11851">
    <property type="entry name" value="METALLOPROTEASE"/>
    <property type="match status" value="1"/>
</dbReference>
<sequence>MMNGIKIIAAKTSGTMMAACTIMFQAGSRYETHDDLGASHFLRAASTGSGQCFTAYSKLRVLQQSGAYLTCTSDRQSIAYTLRCPLLQFGELKHYLLDTAVRCCYHDWEVSSDIKSQVKGDIVRISPEQRVIDLIQKACWAGPLANSAFCEDERIDDMTGENLRKYVKTNFLSNRCTVASVGVPFEETLELAECIDPSREKPQCEEQPQSRPRGGFEYYDLGAGSDTWIAVAVPGCGTDDLNNLYKHAILASACGTENIQEGEHEYNRICQPPLGLMSGIDIYTSFRAFNISYAEHGVFGIIAKTRSSTACRTALAMSEFLANISDLDFKQIAIGKKRLQLSLAQHEEDCVKESEGFALQAFNNVQIDSMYNLIELIDKIAPDEIKITAKSLSDHSTDMAIAIVGDVGVVPTDQEILKRG</sequence>
<dbReference type="InterPro" id="IPR007863">
    <property type="entry name" value="Peptidase_M16_C"/>
</dbReference>
<dbReference type="Pfam" id="PF00675">
    <property type="entry name" value="Peptidase_M16"/>
    <property type="match status" value="1"/>
</dbReference>
<dbReference type="Proteomes" id="UP000838878">
    <property type="component" value="Chromosome 5"/>
</dbReference>
<keyword evidence="4" id="KW-1185">Reference proteome</keyword>
<accession>A0A8J9YAF2</accession>
<gene>
    <name evidence="3" type="ORF">BINO364_LOCUS10753</name>
</gene>
<organism evidence="3 4">
    <name type="scientific">Brenthis ino</name>
    <name type="common">lesser marbled fritillary</name>
    <dbReference type="NCBI Taxonomy" id="405034"/>
    <lineage>
        <taxon>Eukaryota</taxon>
        <taxon>Metazoa</taxon>
        <taxon>Ecdysozoa</taxon>
        <taxon>Arthropoda</taxon>
        <taxon>Hexapoda</taxon>
        <taxon>Insecta</taxon>
        <taxon>Pterygota</taxon>
        <taxon>Neoptera</taxon>
        <taxon>Endopterygota</taxon>
        <taxon>Lepidoptera</taxon>
        <taxon>Glossata</taxon>
        <taxon>Ditrysia</taxon>
        <taxon>Papilionoidea</taxon>
        <taxon>Nymphalidae</taxon>
        <taxon>Heliconiinae</taxon>
        <taxon>Argynnini</taxon>
        <taxon>Brenthis</taxon>
    </lineage>
</organism>
<dbReference type="InterPro" id="IPR011249">
    <property type="entry name" value="Metalloenz_LuxS/M16"/>
</dbReference>
<evidence type="ECO:0000313" key="4">
    <source>
        <dbReference type="Proteomes" id="UP000838878"/>
    </source>
</evidence>
<dbReference type="SUPFAM" id="SSF63411">
    <property type="entry name" value="LuxS/MPP-like metallohydrolase"/>
    <property type="match status" value="2"/>
</dbReference>
<feature type="non-terminal residue" evidence="3">
    <location>
        <position position="420"/>
    </location>
</feature>